<comment type="caution">
    <text evidence="1">The sequence shown here is derived from an EMBL/GenBank/DDBJ whole genome shotgun (WGS) entry which is preliminary data.</text>
</comment>
<accession>A0A1F6NWP6</accession>
<proteinExistence type="predicted"/>
<dbReference type="STRING" id="1798704.A3J93_02745"/>
<dbReference type="InterPro" id="IPR032675">
    <property type="entry name" value="LRR_dom_sf"/>
</dbReference>
<name>A0A1F6NWP6_9BACT</name>
<dbReference type="EMBL" id="MFQZ01000008">
    <property type="protein sequence ID" value="OGH88064.1"/>
    <property type="molecule type" value="Genomic_DNA"/>
</dbReference>
<dbReference type="Gene3D" id="3.80.10.10">
    <property type="entry name" value="Ribonuclease Inhibitor"/>
    <property type="match status" value="1"/>
</dbReference>
<organism evidence="1 2">
    <name type="scientific">Candidatus Magasanikbacteria bacterium RIFOXYC2_FULL_42_28</name>
    <dbReference type="NCBI Taxonomy" id="1798704"/>
    <lineage>
        <taxon>Bacteria</taxon>
        <taxon>Candidatus Magasanikiibacteriota</taxon>
    </lineage>
</organism>
<dbReference type="SUPFAM" id="SSF52058">
    <property type="entry name" value="L domain-like"/>
    <property type="match status" value="1"/>
</dbReference>
<protein>
    <recommendedName>
        <fullName evidence="3">Leucine-rich repeat domain-containing protein</fullName>
    </recommendedName>
</protein>
<dbReference type="Proteomes" id="UP000177907">
    <property type="component" value="Unassembled WGS sequence"/>
</dbReference>
<evidence type="ECO:0000313" key="2">
    <source>
        <dbReference type="Proteomes" id="UP000177907"/>
    </source>
</evidence>
<reference evidence="1 2" key="1">
    <citation type="journal article" date="2016" name="Nat. Commun.">
        <title>Thousands of microbial genomes shed light on interconnected biogeochemical processes in an aquifer system.</title>
        <authorList>
            <person name="Anantharaman K."/>
            <person name="Brown C.T."/>
            <person name="Hug L.A."/>
            <person name="Sharon I."/>
            <person name="Castelle C.J."/>
            <person name="Probst A.J."/>
            <person name="Thomas B.C."/>
            <person name="Singh A."/>
            <person name="Wilkins M.J."/>
            <person name="Karaoz U."/>
            <person name="Brodie E.L."/>
            <person name="Williams K.H."/>
            <person name="Hubbard S.S."/>
            <person name="Banfield J.F."/>
        </authorList>
    </citation>
    <scope>NUCLEOTIDE SEQUENCE [LARGE SCALE GENOMIC DNA]</scope>
</reference>
<evidence type="ECO:0008006" key="3">
    <source>
        <dbReference type="Google" id="ProtNLM"/>
    </source>
</evidence>
<sequence length="270" mass="30907">MHTSKLKIPSYLLKNPFIDVKWDVSDKPILLLDDKLIPINNLNKRVKGEVAYIVGINQKTIGKIFEYLDAKIIQFYEMKVDNIVDISKFTNIEELSIQWNDKLVDIAPIQYLTNLKILVLIDTPKINDLTPLSKLKKIKKLSFSGGMNIKNVANSLLPLSELASLEFIQLHNLKVNVGGIKPLSKLTNLKEIDVSNQFPTEEYAYLSTVLISTYCKCFAPYVDMGHYSIAGKNIMVTGARKPFLNRNNDRLKLDKYVRNFEILRARYLGR</sequence>
<gene>
    <name evidence="1" type="ORF">A3J93_02745</name>
</gene>
<dbReference type="AlphaFoldDB" id="A0A1F6NWP6"/>
<evidence type="ECO:0000313" key="1">
    <source>
        <dbReference type="EMBL" id="OGH88064.1"/>
    </source>
</evidence>